<proteinExistence type="predicted"/>
<feature type="region of interest" description="Disordered" evidence="1">
    <location>
        <begin position="208"/>
        <end position="233"/>
    </location>
</feature>
<feature type="region of interest" description="Disordered" evidence="1">
    <location>
        <begin position="105"/>
        <end position="141"/>
    </location>
</feature>
<feature type="compositionally biased region" description="Basic and acidic residues" evidence="1">
    <location>
        <begin position="113"/>
        <end position="141"/>
    </location>
</feature>
<sequence length="233" mass="27090">MWYCEKRSLEISYNKRNTSRTLSKYTTSKQKEGESIEAFMEHFKAESMHVNEAPECMRVSRFMHDITNPDLIKRLNDNIPKLVDKMISMTTAFLRGEVAVAKESRKRAPPMWKHHEASHKPSFDKRTDLKNRQKSSQRHDRFTPLIKTPKEILAMDTVKFKAPPPMSGPTENRNKNKFCEFHRDKGHSTNECIHLKENRGNGQVREAITPNQGAEAGKQQIRTLKSRQERGDP</sequence>
<dbReference type="EMBL" id="BQNB010011431">
    <property type="protein sequence ID" value="GJS90489.1"/>
    <property type="molecule type" value="Genomic_DNA"/>
</dbReference>
<evidence type="ECO:0000313" key="3">
    <source>
        <dbReference type="Proteomes" id="UP001151760"/>
    </source>
</evidence>
<evidence type="ECO:0000256" key="1">
    <source>
        <dbReference type="SAM" id="MobiDB-lite"/>
    </source>
</evidence>
<reference evidence="2" key="1">
    <citation type="journal article" date="2022" name="Int. J. Mol. Sci.">
        <title>Draft Genome of Tanacetum Coccineum: Genomic Comparison of Closely Related Tanacetum-Family Plants.</title>
        <authorList>
            <person name="Yamashiro T."/>
            <person name="Shiraishi A."/>
            <person name="Nakayama K."/>
            <person name="Satake H."/>
        </authorList>
    </citation>
    <scope>NUCLEOTIDE SEQUENCE</scope>
</reference>
<evidence type="ECO:0000313" key="2">
    <source>
        <dbReference type="EMBL" id="GJS90489.1"/>
    </source>
</evidence>
<keyword evidence="3" id="KW-1185">Reference proteome</keyword>
<protein>
    <recommendedName>
        <fullName evidence="4">Reverse transcriptase domain-containing protein</fullName>
    </recommendedName>
</protein>
<accession>A0ABQ4ZJU8</accession>
<dbReference type="Proteomes" id="UP001151760">
    <property type="component" value="Unassembled WGS sequence"/>
</dbReference>
<gene>
    <name evidence="2" type="ORF">Tco_0773125</name>
</gene>
<evidence type="ECO:0008006" key="4">
    <source>
        <dbReference type="Google" id="ProtNLM"/>
    </source>
</evidence>
<name>A0ABQ4ZJU8_9ASTR</name>
<comment type="caution">
    <text evidence="2">The sequence shown here is derived from an EMBL/GenBank/DDBJ whole genome shotgun (WGS) entry which is preliminary data.</text>
</comment>
<organism evidence="2 3">
    <name type="scientific">Tanacetum coccineum</name>
    <dbReference type="NCBI Taxonomy" id="301880"/>
    <lineage>
        <taxon>Eukaryota</taxon>
        <taxon>Viridiplantae</taxon>
        <taxon>Streptophyta</taxon>
        <taxon>Embryophyta</taxon>
        <taxon>Tracheophyta</taxon>
        <taxon>Spermatophyta</taxon>
        <taxon>Magnoliopsida</taxon>
        <taxon>eudicotyledons</taxon>
        <taxon>Gunneridae</taxon>
        <taxon>Pentapetalae</taxon>
        <taxon>asterids</taxon>
        <taxon>campanulids</taxon>
        <taxon>Asterales</taxon>
        <taxon>Asteraceae</taxon>
        <taxon>Asteroideae</taxon>
        <taxon>Anthemideae</taxon>
        <taxon>Anthemidinae</taxon>
        <taxon>Tanacetum</taxon>
    </lineage>
</organism>
<reference evidence="2" key="2">
    <citation type="submission" date="2022-01" db="EMBL/GenBank/DDBJ databases">
        <authorList>
            <person name="Yamashiro T."/>
            <person name="Shiraishi A."/>
            <person name="Satake H."/>
            <person name="Nakayama K."/>
        </authorList>
    </citation>
    <scope>NUCLEOTIDE SEQUENCE</scope>
</reference>